<dbReference type="InterPro" id="IPR043128">
    <property type="entry name" value="Rev_trsase/Diguanyl_cyclase"/>
</dbReference>
<dbReference type="EMBL" id="SMMG02000006">
    <property type="protein sequence ID" value="KAA3470604.1"/>
    <property type="molecule type" value="Genomic_DNA"/>
</dbReference>
<comment type="caution">
    <text evidence="1">The sequence shown here is derived from an EMBL/GenBank/DDBJ whole genome shotgun (WGS) entry which is preliminary data.</text>
</comment>
<evidence type="ECO:0000313" key="2">
    <source>
        <dbReference type="Proteomes" id="UP000325315"/>
    </source>
</evidence>
<keyword evidence="2" id="KW-1185">Reference proteome</keyword>
<dbReference type="Proteomes" id="UP000325315">
    <property type="component" value="Unassembled WGS sequence"/>
</dbReference>
<dbReference type="Gene3D" id="3.30.70.270">
    <property type="match status" value="1"/>
</dbReference>
<gene>
    <name evidence="1" type="ORF">EPI10_016296</name>
</gene>
<sequence>MNSFLLVPSMDGGFVWTIERKAFDYFLDCYSGYNKIAIAPTDQEKTTFTCLCGTFAFRRMPFGLCNAPSTF</sequence>
<dbReference type="Gene3D" id="3.10.10.10">
    <property type="entry name" value="HIV Type 1 Reverse Transcriptase, subunit A, domain 1"/>
    <property type="match status" value="1"/>
</dbReference>
<evidence type="ECO:0000313" key="1">
    <source>
        <dbReference type="EMBL" id="KAA3470604.1"/>
    </source>
</evidence>
<dbReference type="PANTHER" id="PTHR24559">
    <property type="entry name" value="TRANSPOSON TY3-I GAG-POL POLYPROTEIN"/>
    <property type="match status" value="1"/>
</dbReference>
<dbReference type="InterPro" id="IPR053134">
    <property type="entry name" value="RNA-dir_DNA_polymerase"/>
</dbReference>
<dbReference type="PANTHER" id="PTHR24559:SF444">
    <property type="entry name" value="REVERSE TRANSCRIPTASE DOMAIN-CONTAINING PROTEIN"/>
    <property type="match status" value="1"/>
</dbReference>
<reference evidence="2" key="1">
    <citation type="journal article" date="2019" name="Plant Biotechnol. J.">
        <title>Genome sequencing of the Australian wild diploid species Gossypium australe highlights disease resistance and delayed gland morphogenesis.</title>
        <authorList>
            <person name="Cai Y."/>
            <person name="Cai X."/>
            <person name="Wang Q."/>
            <person name="Wang P."/>
            <person name="Zhang Y."/>
            <person name="Cai C."/>
            <person name="Xu Y."/>
            <person name="Wang K."/>
            <person name="Zhou Z."/>
            <person name="Wang C."/>
            <person name="Geng S."/>
            <person name="Li B."/>
            <person name="Dong Q."/>
            <person name="Hou Y."/>
            <person name="Wang H."/>
            <person name="Ai P."/>
            <person name="Liu Z."/>
            <person name="Yi F."/>
            <person name="Sun M."/>
            <person name="An G."/>
            <person name="Cheng J."/>
            <person name="Zhang Y."/>
            <person name="Shi Q."/>
            <person name="Xie Y."/>
            <person name="Shi X."/>
            <person name="Chang Y."/>
            <person name="Huang F."/>
            <person name="Chen Y."/>
            <person name="Hong S."/>
            <person name="Mi L."/>
            <person name="Sun Q."/>
            <person name="Zhang L."/>
            <person name="Zhou B."/>
            <person name="Peng R."/>
            <person name="Zhang X."/>
            <person name="Liu F."/>
        </authorList>
    </citation>
    <scope>NUCLEOTIDE SEQUENCE [LARGE SCALE GENOMIC DNA]</scope>
    <source>
        <strain evidence="2">cv. PA1801</strain>
    </source>
</reference>
<dbReference type="SUPFAM" id="SSF56672">
    <property type="entry name" value="DNA/RNA polymerases"/>
    <property type="match status" value="1"/>
</dbReference>
<name>A0A5B6VNK4_9ROSI</name>
<accession>A0A5B6VNK4</accession>
<dbReference type="AlphaFoldDB" id="A0A5B6VNK4"/>
<protein>
    <submittedName>
        <fullName evidence="1">Retrovirus-related Pol polyprotein from transposon 17.6</fullName>
    </submittedName>
</protein>
<dbReference type="OrthoDB" id="1717786at2759"/>
<organism evidence="1 2">
    <name type="scientific">Gossypium australe</name>
    <dbReference type="NCBI Taxonomy" id="47621"/>
    <lineage>
        <taxon>Eukaryota</taxon>
        <taxon>Viridiplantae</taxon>
        <taxon>Streptophyta</taxon>
        <taxon>Embryophyta</taxon>
        <taxon>Tracheophyta</taxon>
        <taxon>Spermatophyta</taxon>
        <taxon>Magnoliopsida</taxon>
        <taxon>eudicotyledons</taxon>
        <taxon>Gunneridae</taxon>
        <taxon>Pentapetalae</taxon>
        <taxon>rosids</taxon>
        <taxon>malvids</taxon>
        <taxon>Malvales</taxon>
        <taxon>Malvaceae</taxon>
        <taxon>Malvoideae</taxon>
        <taxon>Gossypium</taxon>
    </lineage>
</organism>
<dbReference type="InterPro" id="IPR043502">
    <property type="entry name" value="DNA/RNA_pol_sf"/>
</dbReference>
<proteinExistence type="predicted"/>